<organism evidence="3 4">
    <name type="scientific">Paraburkholderia bannensis</name>
    <dbReference type="NCBI Taxonomy" id="765414"/>
    <lineage>
        <taxon>Bacteria</taxon>
        <taxon>Pseudomonadati</taxon>
        <taxon>Pseudomonadota</taxon>
        <taxon>Betaproteobacteria</taxon>
        <taxon>Burkholderiales</taxon>
        <taxon>Burkholderiaceae</taxon>
        <taxon>Paraburkholderia</taxon>
    </lineage>
</organism>
<dbReference type="SUPFAM" id="SSF102114">
    <property type="entry name" value="Radical SAM enzymes"/>
    <property type="match status" value="1"/>
</dbReference>
<dbReference type="PANTHER" id="PTHR22960">
    <property type="entry name" value="MOLYBDOPTERIN COFACTOR SYNTHESIS PROTEIN A"/>
    <property type="match status" value="1"/>
</dbReference>
<dbReference type="InterPro" id="IPR013785">
    <property type="entry name" value="Aldolase_TIM"/>
</dbReference>
<gene>
    <name evidence="3" type="ORF">F4827_006537</name>
</gene>
<comment type="caution">
    <text evidence="3">The sequence shown here is derived from an EMBL/GenBank/DDBJ whole genome shotgun (WGS) entry which is preliminary data.</text>
</comment>
<keyword evidence="1" id="KW-0501">Molybdenum cofactor biosynthesis</keyword>
<evidence type="ECO:0000256" key="1">
    <source>
        <dbReference type="ARBA" id="ARBA00023150"/>
    </source>
</evidence>
<accession>A0A7W9WWK4</accession>
<proteinExistence type="predicted"/>
<protein>
    <submittedName>
        <fullName evidence="3">Molybdenum cofactor biosynthesis enzyme MoaA</fullName>
    </submittedName>
</protein>
<dbReference type="Gene3D" id="3.20.20.70">
    <property type="entry name" value="Aldolase class I"/>
    <property type="match status" value="1"/>
</dbReference>
<evidence type="ECO:0000256" key="2">
    <source>
        <dbReference type="ARBA" id="ARBA00023239"/>
    </source>
</evidence>
<evidence type="ECO:0000313" key="3">
    <source>
        <dbReference type="EMBL" id="MBB6106661.1"/>
    </source>
</evidence>
<keyword evidence="2" id="KW-0456">Lyase</keyword>
<evidence type="ECO:0000313" key="4">
    <source>
        <dbReference type="Proteomes" id="UP000571554"/>
    </source>
</evidence>
<dbReference type="GO" id="GO:0061799">
    <property type="term" value="F:cyclic pyranopterin monophosphate synthase activity"/>
    <property type="evidence" value="ECO:0007669"/>
    <property type="project" value="TreeGrafter"/>
</dbReference>
<dbReference type="Proteomes" id="UP000571554">
    <property type="component" value="Unassembled WGS sequence"/>
</dbReference>
<dbReference type="PANTHER" id="PTHR22960:SF0">
    <property type="entry name" value="MOLYBDENUM COFACTOR BIOSYNTHESIS PROTEIN 1"/>
    <property type="match status" value="1"/>
</dbReference>
<dbReference type="GO" id="GO:0061798">
    <property type="term" value="F:GTP 3',8'-cyclase activity"/>
    <property type="evidence" value="ECO:0007669"/>
    <property type="project" value="TreeGrafter"/>
</dbReference>
<reference evidence="3 4" key="1">
    <citation type="submission" date="2020-08" db="EMBL/GenBank/DDBJ databases">
        <title>Above-ground endophytic microbial communities from plants in different locations in the United States.</title>
        <authorList>
            <person name="Frank C."/>
        </authorList>
    </citation>
    <scope>NUCLEOTIDE SEQUENCE [LARGE SCALE GENOMIC DNA]</scope>
    <source>
        <strain evidence="3 4">WP4_2_2</strain>
    </source>
</reference>
<sequence length="156" mass="17891">MNTIERAQTRHGNLFTTTSGSLLGAKARALREAALGRETVSLDAIDDQILPIAECFRCLRVDLRFIEYMDVGSAEAWRNDKVVPSEHILRTLQSRYRLTPERPHDRGRNLRQLPFCQWRRTCGLHFQHVEAVLPGMPGPLACARLRRLQNVFVSLR</sequence>
<dbReference type="GO" id="GO:0006777">
    <property type="term" value="P:Mo-molybdopterin cofactor biosynthetic process"/>
    <property type="evidence" value="ECO:0007669"/>
    <property type="project" value="UniProtKB-KW"/>
</dbReference>
<keyword evidence="4" id="KW-1185">Reference proteome</keyword>
<dbReference type="EMBL" id="JACHBW010000030">
    <property type="protein sequence ID" value="MBB6106661.1"/>
    <property type="molecule type" value="Genomic_DNA"/>
</dbReference>
<name>A0A7W9WWK4_9BURK</name>
<dbReference type="InterPro" id="IPR058240">
    <property type="entry name" value="rSAM_sf"/>
</dbReference>
<dbReference type="AlphaFoldDB" id="A0A7W9WWK4"/>
<dbReference type="InterPro" id="IPR050105">
    <property type="entry name" value="MoCo_biosynth_MoaA/MoaC"/>
</dbReference>